<keyword evidence="2" id="KW-0645">Protease</keyword>
<evidence type="ECO:0000313" key="8">
    <source>
        <dbReference type="EMBL" id="TXC67845.1"/>
    </source>
</evidence>
<name>A0A5C6U809_9SPHN</name>
<dbReference type="EMBL" id="VOPY01000004">
    <property type="protein sequence ID" value="TXC67845.1"/>
    <property type="molecule type" value="Genomic_DNA"/>
</dbReference>
<dbReference type="CDD" id="cd12797">
    <property type="entry name" value="M23_peptidase"/>
    <property type="match status" value="1"/>
</dbReference>
<keyword evidence="4" id="KW-0378">Hydrolase</keyword>
<comment type="caution">
    <text evidence="8">The sequence shown here is derived from an EMBL/GenBank/DDBJ whole genome shotgun (WGS) entry which is preliminary data.</text>
</comment>
<dbReference type="InterPro" id="IPR050570">
    <property type="entry name" value="Cell_wall_metabolism_enzyme"/>
</dbReference>
<dbReference type="GO" id="GO:0004222">
    <property type="term" value="F:metalloendopeptidase activity"/>
    <property type="evidence" value="ECO:0007669"/>
    <property type="project" value="TreeGrafter"/>
</dbReference>
<dbReference type="PANTHER" id="PTHR21666">
    <property type="entry name" value="PEPTIDASE-RELATED"/>
    <property type="match status" value="1"/>
</dbReference>
<dbReference type="Pfam" id="PF01551">
    <property type="entry name" value="Peptidase_M23"/>
    <property type="match status" value="1"/>
</dbReference>
<evidence type="ECO:0000256" key="5">
    <source>
        <dbReference type="ARBA" id="ARBA00022833"/>
    </source>
</evidence>
<evidence type="ECO:0000256" key="4">
    <source>
        <dbReference type="ARBA" id="ARBA00022801"/>
    </source>
</evidence>
<evidence type="ECO:0000256" key="3">
    <source>
        <dbReference type="ARBA" id="ARBA00022723"/>
    </source>
</evidence>
<evidence type="ECO:0000256" key="2">
    <source>
        <dbReference type="ARBA" id="ARBA00022670"/>
    </source>
</evidence>
<organism evidence="8 9">
    <name type="scientific">Flavisphingopyxis soli</name>
    <dbReference type="NCBI Taxonomy" id="2601267"/>
    <lineage>
        <taxon>Bacteria</taxon>
        <taxon>Pseudomonadati</taxon>
        <taxon>Pseudomonadota</taxon>
        <taxon>Alphaproteobacteria</taxon>
        <taxon>Sphingomonadales</taxon>
        <taxon>Sphingopyxidaceae</taxon>
        <taxon>Flavisphingopyxis</taxon>
    </lineage>
</organism>
<dbReference type="InterPro" id="IPR011055">
    <property type="entry name" value="Dup_hybrid_motif"/>
</dbReference>
<comment type="cofactor">
    <cofactor evidence="1">
        <name>Zn(2+)</name>
        <dbReference type="ChEBI" id="CHEBI:29105"/>
    </cofactor>
</comment>
<evidence type="ECO:0000259" key="7">
    <source>
        <dbReference type="Pfam" id="PF01551"/>
    </source>
</evidence>
<dbReference type="PANTHER" id="PTHR21666:SF288">
    <property type="entry name" value="CELL DIVISION PROTEIN YTFB"/>
    <property type="match status" value="1"/>
</dbReference>
<feature type="domain" description="M23ase beta-sheet core" evidence="7">
    <location>
        <begin position="361"/>
        <end position="456"/>
    </location>
</feature>
<keyword evidence="6" id="KW-0482">Metalloprotease</keyword>
<evidence type="ECO:0000313" key="9">
    <source>
        <dbReference type="Proteomes" id="UP000321129"/>
    </source>
</evidence>
<reference evidence="8 9" key="1">
    <citation type="submission" date="2019-08" db="EMBL/GenBank/DDBJ databases">
        <title>Sphingorhabdus soil sp. nov., isolated from arctic soil.</title>
        <authorList>
            <person name="Liu Y."/>
        </authorList>
    </citation>
    <scope>NUCLEOTIDE SEQUENCE [LARGE SCALE GENOMIC DNA]</scope>
    <source>
        <strain evidence="8 9">D-2Q-5-6</strain>
    </source>
</reference>
<accession>A0A5C6U809</accession>
<proteinExistence type="predicted"/>
<dbReference type="GO" id="GO:0046872">
    <property type="term" value="F:metal ion binding"/>
    <property type="evidence" value="ECO:0007669"/>
    <property type="project" value="UniProtKB-KW"/>
</dbReference>
<dbReference type="Proteomes" id="UP000321129">
    <property type="component" value="Unassembled WGS sequence"/>
</dbReference>
<dbReference type="AlphaFoldDB" id="A0A5C6U809"/>
<dbReference type="OrthoDB" id="9815245at2"/>
<dbReference type="Gene3D" id="3.10.450.350">
    <property type="match status" value="1"/>
</dbReference>
<sequence length="513" mass="54322">MSYGGTSGTATLSLTDAIVAPLRDGDTLPWRDRWQATIHSLDLVPDLGCDIGSRSWWRGFATLGVLILSAAATFPGMGALPGASGPMLDANDWEMARAQAIMPLAYGGDTGLHMAATDSVQPLAASPERPHIELTATLGQGDGFERVLLRSGVGEGDAATIANLVASAMPLGDLEAGTQLNLKLGRRMDKALARPVDALALRARFDLRLEIERVDGALTLHRIPIAVDTTPLRIRGRVGDSLYRSARAAGAPAKAIEAYLKVLATQLSVGRDIGADDQFDIIIDYRRAETGEAEAGKLIYAGLDRASGKDLRMLAWTQGGRQQWFEASGVGQSRQGMSAPVHGRLSSHFGMRRHPILGYVRMHSGNDYGAAYGSPIFAVTDGRVDYAGRKGGYGNYVRIQHGGGLGSGYGHMSRIAVRSGASVKRGQVIGYVGNSGLSTGPHLHFEIYRNGRPVDPSSVRYVTRAQLEGSALAAFRAKLNTVTRVAPGAALAPMHIAKAANTAPPSEADRLPG</sequence>
<keyword evidence="3" id="KW-0479">Metal-binding</keyword>
<dbReference type="SUPFAM" id="SSF51261">
    <property type="entry name" value="Duplicated hybrid motif"/>
    <property type="match status" value="1"/>
</dbReference>
<dbReference type="InterPro" id="IPR016047">
    <property type="entry name" value="M23ase_b-sheet_dom"/>
</dbReference>
<dbReference type="Gene3D" id="2.70.70.10">
    <property type="entry name" value="Glucose Permease (Domain IIA)"/>
    <property type="match status" value="1"/>
</dbReference>
<keyword evidence="9" id="KW-1185">Reference proteome</keyword>
<keyword evidence="5" id="KW-0862">Zinc</keyword>
<evidence type="ECO:0000256" key="1">
    <source>
        <dbReference type="ARBA" id="ARBA00001947"/>
    </source>
</evidence>
<gene>
    <name evidence="8" type="ORF">FSZ31_12660</name>
</gene>
<evidence type="ECO:0000256" key="6">
    <source>
        <dbReference type="ARBA" id="ARBA00023049"/>
    </source>
</evidence>
<protein>
    <submittedName>
        <fullName evidence="8">Peptidoglycan DD-metalloendopeptidase family protein</fullName>
    </submittedName>
</protein>
<dbReference type="GO" id="GO:0006508">
    <property type="term" value="P:proteolysis"/>
    <property type="evidence" value="ECO:0007669"/>
    <property type="project" value="UniProtKB-KW"/>
</dbReference>